<evidence type="ECO:0000313" key="2">
    <source>
        <dbReference type="Proteomes" id="UP000829354"/>
    </source>
</evidence>
<dbReference type="Proteomes" id="UP000829354">
    <property type="component" value="Chromosome IV"/>
</dbReference>
<organism evidence="1 2">
    <name type="scientific">Caenorhabditis briggsae</name>
    <dbReference type="NCBI Taxonomy" id="6238"/>
    <lineage>
        <taxon>Eukaryota</taxon>
        <taxon>Metazoa</taxon>
        <taxon>Ecdysozoa</taxon>
        <taxon>Nematoda</taxon>
        <taxon>Chromadorea</taxon>
        <taxon>Rhabditida</taxon>
        <taxon>Rhabditina</taxon>
        <taxon>Rhabditomorpha</taxon>
        <taxon>Rhabditoidea</taxon>
        <taxon>Rhabditidae</taxon>
        <taxon>Peloderinae</taxon>
        <taxon>Caenorhabditis</taxon>
    </lineage>
</organism>
<evidence type="ECO:0000313" key="1">
    <source>
        <dbReference type="EMBL" id="UMM26993.1"/>
    </source>
</evidence>
<dbReference type="EMBL" id="CP092623">
    <property type="protein sequence ID" value="UMM26993.1"/>
    <property type="molecule type" value="Genomic_DNA"/>
</dbReference>
<protein>
    <submittedName>
        <fullName evidence="1">Uncharacterized protein</fullName>
    </submittedName>
</protein>
<keyword evidence="2" id="KW-1185">Reference proteome</keyword>
<reference evidence="1 2" key="1">
    <citation type="submission" date="2022-04" db="EMBL/GenBank/DDBJ databases">
        <title>Chromosome-level reference genomes for two strains of Caenorhabditis briggsae: an improved platform for comparative genomics.</title>
        <authorList>
            <person name="Stevens L."/>
            <person name="Andersen E."/>
        </authorList>
    </citation>
    <scope>NUCLEOTIDE SEQUENCE [LARGE SCALE GENOMIC DNA]</scope>
    <source>
        <strain evidence="1">VX34</strain>
        <tissue evidence="1">Whole-organism</tissue>
    </source>
</reference>
<dbReference type="AlphaFoldDB" id="A0AAE9ETQ0"/>
<dbReference type="PANTHER" id="PTHR32525">
    <property type="entry name" value="PROTEIN-TYROSINE-PHOSPHATASE"/>
    <property type="match status" value="1"/>
</dbReference>
<dbReference type="PANTHER" id="PTHR32525:SF0">
    <property type="entry name" value="DOMAIN OF UNKNOWN FUNCTION WSN DOMAIN-CONTAINING PROTEIN-RELATED"/>
    <property type="match status" value="1"/>
</dbReference>
<sequence>MSKFRRILTYILDLGVNPKRQPLDEEDLKLAAYLIDLGESIDKGDFDIEMEQHLSNFEDDLQDLKDDECHKIQMYPDVVHLPGKPNMIQFAHGEFVELDKVKEAVAYFGSKTGLNNNGSKVRPSLEQVHTKFRFIRNRHHMDKLREYETLGSTKANRKSNLEFISMELEKEMAHTFLTNRQALKQHIQPRFEARWSIPDVHREVCQMIRDGQQPTNYVPKWTMFPGKSLPSNNTLVTTASASNSREASSADARSGEVVDNTKQLRVGVINRQLKCDKRGVEVYENQYGDLIKITKILEIYEEKTMKMFKELNKDRLITAKDNIYNILFHRRHSLKCYREAKGYSYPLQKVKFIVGYKEIKIEILLELTGEIVTLEYGCLRGDRCAVVYGDSTFQLDKSCDEVAAVDFHFLLKSPLLQLAELEFFFEPYNPQYPAHFPDTSVLARVARMFLDQRIAVTSVKKLSFMFTREVMFMEKSARFRHDSSIIGLFLKHLKSCYLEEIVLRVWNDHNLITSSKDLQTVIREFVERNKKTEIQMEGLILECDSWKNAKILNIEDSLIARDWARFLHFQTVCVLQMDVNRILNAKNIFQQKDMLPYNGFTIQVQEEMNLAEIRIVFQEIRDLVVTGVGNNQLVASCLTNDKKDCIIITIDNRNIVITHRRSRKKERVELETDN</sequence>
<accession>A0AAE9ETQ0</accession>
<gene>
    <name evidence="1" type="ORF">L5515_010465</name>
</gene>
<name>A0AAE9ETQ0_CAEBR</name>
<proteinExistence type="predicted"/>